<evidence type="ECO:0000256" key="8">
    <source>
        <dbReference type="ARBA" id="ARBA00022917"/>
    </source>
</evidence>
<evidence type="ECO:0000256" key="7">
    <source>
        <dbReference type="ARBA" id="ARBA00022840"/>
    </source>
</evidence>
<dbReference type="EC" id="6.1.1.9" evidence="3"/>
<dbReference type="InterPro" id="IPR002300">
    <property type="entry name" value="aa-tRNA-synth_Ia"/>
</dbReference>
<feature type="domain" description="Aminoacyl-tRNA synthetase class Ia" evidence="14">
    <location>
        <begin position="43"/>
        <end position="641"/>
    </location>
</feature>
<dbReference type="CDD" id="cd07962">
    <property type="entry name" value="Anticodon_Ia_Val"/>
    <property type="match status" value="1"/>
</dbReference>
<keyword evidence="5 12" id="KW-0436">Ligase</keyword>
<evidence type="ECO:0000313" key="16">
    <source>
        <dbReference type="EMBL" id="CAH1395952.1"/>
    </source>
</evidence>
<keyword evidence="13" id="KW-0175">Coiled coil</keyword>
<dbReference type="PROSITE" id="PS00178">
    <property type="entry name" value="AA_TRNA_LIGASE_I"/>
    <property type="match status" value="1"/>
</dbReference>
<evidence type="ECO:0000259" key="14">
    <source>
        <dbReference type="Pfam" id="PF00133"/>
    </source>
</evidence>
<dbReference type="SUPFAM" id="SSF47323">
    <property type="entry name" value="Anticodon-binding domain of a subclass of class I aminoacyl-tRNA synthetases"/>
    <property type="match status" value="1"/>
</dbReference>
<dbReference type="EMBL" id="OV725079">
    <property type="protein sequence ID" value="CAH1395952.1"/>
    <property type="molecule type" value="Genomic_DNA"/>
</dbReference>
<dbReference type="GO" id="GO:0005524">
    <property type="term" value="F:ATP binding"/>
    <property type="evidence" value="ECO:0007669"/>
    <property type="project" value="UniProtKB-KW"/>
</dbReference>
<feature type="domain" description="Methionyl/Valyl/Leucyl/Isoleucyl-tRNA synthetase anticodon-binding" evidence="15">
    <location>
        <begin position="697"/>
        <end position="842"/>
    </location>
</feature>
<dbReference type="InterPro" id="IPR002303">
    <property type="entry name" value="Valyl-tRNA_ligase"/>
</dbReference>
<organism evidence="16 17">
    <name type="scientific">Nezara viridula</name>
    <name type="common">Southern green stink bug</name>
    <name type="synonym">Cimex viridulus</name>
    <dbReference type="NCBI Taxonomy" id="85310"/>
    <lineage>
        <taxon>Eukaryota</taxon>
        <taxon>Metazoa</taxon>
        <taxon>Ecdysozoa</taxon>
        <taxon>Arthropoda</taxon>
        <taxon>Hexapoda</taxon>
        <taxon>Insecta</taxon>
        <taxon>Pterygota</taxon>
        <taxon>Neoptera</taxon>
        <taxon>Paraneoptera</taxon>
        <taxon>Hemiptera</taxon>
        <taxon>Heteroptera</taxon>
        <taxon>Panheteroptera</taxon>
        <taxon>Pentatomomorpha</taxon>
        <taxon>Pentatomoidea</taxon>
        <taxon>Pentatomidae</taxon>
        <taxon>Pentatominae</taxon>
        <taxon>Nezara</taxon>
    </lineage>
</organism>
<dbReference type="OrthoDB" id="629407at2759"/>
<comment type="subcellular location">
    <subcellularLocation>
        <location evidence="1">Cytoplasm</location>
    </subcellularLocation>
</comment>
<evidence type="ECO:0000256" key="2">
    <source>
        <dbReference type="ARBA" id="ARBA00005594"/>
    </source>
</evidence>
<gene>
    <name evidence="16" type="ORF">NEZAVI_LOCUS6122</name>
</gene>
<comment type="similarity">
    <text evidence="2 12">Belongs to the class-I aminoacyl-tRNA synthetase family.</text>
</comment>
<dbReference type="SUPFAM" id="SSF52374">
    <property type="entry name" value="Nucleotidylyl transferase"/>
    <property type="match status" value="1"/>
</dbReference>
<dbReference type="PRINTS" id="PR00986">
    <property type="entry name" value="TRNASYNTHVAL"/>
</dbReference>
<dbReference type="FunFam" id="3.40.50.620:FF:000078">
    <property type="entry name" value="Valine--tRNA ligase, mitochondrial"/>
    <property type="match status" value="1"/>
</dbReference>
<reference evidence="16" key="1">
    <citation type="submission" date="2022-01" db="EMBL/GenBank/DDBJ databases">
        <authorList>
            <person name="King R."/>
        </authorList>
    </citation>
    <scope>NUCLEOTIDE SEQUENCE</scope>
</reference>
<keyword evidence="6 12" id="KW-0547">Nucleotide-binding</keyword>
<evidence type="ECO:0000259" key="15">
    <source>
        <dbReference type="Pfam" id="PF08264"/>
    </source>
</evidence>
<dbReference type="GO" id="GO:0006438">
    <property type="term" value="P:valyl-tRNA aminoacylation"/>
    <property type="evidence" value="ECO:0007669"/>
    <property type="project" value="InterPro"/>
</dbReference>
<dbReference type="PANTHER" id="PTHR11946">
    <property type="entry name" value="VALYL-TRNA SYNTHETASES"/>
    <property type="match status" value="1"/>
</dbReference>
<keyword evidence="4" id="KW-0963">Cytoplasm</keyword>
<dbReference type="InterPro" id="IPR009008">
    <property type="entry name" value="Val/Leu/Ile-tRNA-synth_edit"/>
</dbReference>
<dbReference type="CDD" id="cd00817">
    <property type="entry name" value="ValRS_core"/>
    <property type="match status" value="1"/>
</dbReference>
<evidence type="ECO:0000256" key="1">
    <source>
        <dbReference type="ARBA" id="ARBA00004496"/>
    </source>
</evidence>
<dbReference type="AlphaFoldDB" id="A0A9P0MLT4"/>
<evidence type="ECO:0000256" key="3">
    <source>
        <dbReference type="ARBA" id="ARBA00013169"/>
    </source>
</evidence>
<name>A0A9P0MLT4_NEZVI</name>
<proteinExistence type="inferred from homology"/>
<evidence type="ECO:0000256" key="9">
    <source>
        <dbReference type="ARBA" id="ARBA00023146"/>
    </source>
</evidence>
<dbReference type="GO" id="GO:0005829">
    <property type="term" value="C:cytosol"/>
    <property type="evidence" value="ECO:0007669"/>
    <property type="project" value="TreeGrafter"/>
</dbReference>
<evidence type="ECO:0000256" key="11">
    <source>
        <dbReference type="ARBA" id="ARBA00047552"/>
    </source>
</evidence>
<keyword evidence="7 12" id="KW-0067">ATP-binding</keyword>
<feature type="coiled-coil region" evidence="13">
    <location>
        <begin position="905"/>
        <end position="960"/>
    </location>
</feature>
<evidence type="ECO:0000256" key="6">
    <source>
        <dbReference type="ARBA" id="ARBA00022741"/>
    </source>
</evidence>
<dbReference type="Gene3D" id="3.40.50.620">
    <property type="entry name" value="HUPs"/>
    <property type="match status" value="2"/>
</dbReference>
<protein>
    <recommendedName>
        <fullName evidence="3">valine--tRNA ligase</fullName>
        <ecNumber evidence="3">6.1.1.9</ecNumber>
    </recommendedName>
    <alternativeName>
        <fullName evidence="10">Valyl-tRNA synthetase</fullName>
    </alternativeName>
</protein>
<comment type="catalytic activity">
    <reaction evidence="11">
        <text>tRNA(Val) + L-valine + ATP = L-valyl-tRNA(Val) + AMP + diphosphate</text>
        <dbReference type="Rhea" id="RHEA:10704"/>
        <dbReference type="Rhea" id="RHEA-COMP:9672"/>
        <dbReference type="Rhea" id="RHEA-COMP:9708"/>
        <dbReference type="ChEBI" id="CHEBI:30616"/>
        <dbReference type="ChEBI" id="CHEBI:33019"/>
        <dbReference type="ChEBI" id="CHEBI:57762"/>
        <dbReference type="ChEBI" id="CHEBI:78442"/>
        <dbReference type="ChEBI" id="CHEBI:78537"/>
        <dbReference type="ChEBI" id="CHEBI:456215"/>
        <dbReference type="EC" id="6.1.1.9"/>
    </reaction>
</comment>
<dbReference type="InterPro" id="IPR014729">
    <property type="entry name" value="Rossmann-like_a/b/a_fold"/>
</dbReference>
<keyword evidence="9 12" id="KW-0030">Aminoacyl-tRNA synthetase</keyword>
<dbReference type="InterPro" id="IPR009080">
    <property type="entry name" value="tRNAsynth_Ia_anticodon-bd"/>
</dbReference>
<dbReference type="PANTHER" id="PTHR11946:SF109">
    <property type="entry name" value="VALINE--TRNA LIGASE"/>
    <property type="match status" value="1"/>
</dbReference>
<dbReference type="Pfam" id="PF08264">
    <property type="entry name" value="Anticodon_1"/>
    <property type="match status" value="1"/>
</dbReference>
<dbReference type="Proteomes" id="UP001152798">
    <property type="component" value="Chromosome 3"/>
</dbReference>
<dbReference type="InterPro" id="IPR013155">
    <property type="entry name" value="M/V/L/I-tRNA-synth_anticd-bd"/>
</dbReference>
<dbReference type="InterPro" id="IPR033705">
    <property type="entry name" value="Anticodon_Ia_Val"/>
</dbReference>
<evidence type="ECO:0000256" key="5">
    <source>
        <dbReference type="ARBA" id="ARBA00022598"/>
    </source>
</evidence>
<dbReference type="NCBIfam" id="NF004349">
    <property type="entry name" value="PRK05729.1"/>
    <property type="match status" value="1"/>
</dbReference>
<evidence type="ECO:0000256" key="13">
    <source>
        <dbReference type="SAM" id="Coils"/>
    </source>
</evidence>
<keyword evidence="17" id="KW-1185">Reference proteome</keyword>
<evidence type="ECO:0000256" key="10">
    <source>
        <dbReference type="ARBA" id="ARBA00029936"/>
    </source>
</evidence>
<accession>A0A9P0MLT4</accession>
<keyword evidence="8 12" id="KW-0648">Protein biosynthesis</keyword>
<dbReference type="SUPFAM" id="SSF50677">
    <property type="entry name" value="ValRS/IleRS/LeuRS editing domain"/>
    <property type="match status" value="1"/>
</dbReference>
<dbReference type="GO" id="GO:0004832">
    <property type="term" value="F:valine-tRNA ligase activity"/>
    <property type="evidence" value="ECO:0007669"/>
    <property type="project" value="UniProtKB-EC"/>
</dbReference>
<dbReference type="NCBIfam" id="TIGR00422">
    <property type="entry name" value="valS"/>
    <property type="match status" value="1"/>
</dbReference>
<evidence type="ECO:0000256" key="12">
    <source>
        <dbReference type="RuleBase" id="RU363035"/>
    </source>
</evidence>
<dbReference type="InterPro" id="IPR001412">
    <property type="entry name" value="aa-tRNA-synth_I_CS"/>
</dbReference>
<sequence>MFCGFNTFQPTLKKINVNTLRLFENFPGISNSFKPNVFEDDNYSQWVDKGLFQPRKNGQIYSILLPPPNVTGTLHIGHALTISVQDTMARWNRMCQNEVVWTPGVDHAGIATQVIVEKFLMKQGISRFDIGRTKFVEEVWKWKSDKSKVINLQIKKLGASVDWEREFFTLDKKHRDAVNFALIQLFKKELIYREESLINWSPHLRSVVSDIEVDYIDIDGPTALSLPGYSKPITFGNLIDFSYRIVGSADKEIVVSTTRIETMFGDVAIAVNPNDNRYKPYWGCKFHHPFNGTEIPLVLDHRVDPTFGTGAVKITPAHDPTDFQISKSHSLPKRSVINEEGVLENCGGFSGMLRFDARESICSELANLGLLKHIRPHKMKIPICSRSGDVLEYLIKPQWFIKCKEMAKKAIVAVEERKLIIKPENYQENWFNWLKNIQDWCISRQLWWGHQLPFYYCEGSNDNVWIAAENEEEALKKSKYYVSGPVIAHRDPDVLDTWFSSGILPFACFGWPDKTEQYKKYYPLNTLITGNDILFFWVARMVMLGLELTNQLPFKEVFLHGIICDSQGRKMSKSLGNVIAPEDVINGKSLKELHCTIENSLLSSEEKQKAYTSLRNLYPEGISECGVDALRFTLLSNNIKSQYINFDLKQCIRNKHFCNKIWQACYFANLWLKKMNLTSEFLMLDLCENHQPCTLMEKWILAKLNYSIYVVNEGIKNGDFHLSTSSLRNFIHLELCDIYIEYIKPTLQKGSSAESRSALQTLVYTLVTSLKCMSPFMPFLTEHLYQSLPIKKNGFIMETSYPSYNENFQKTHKELLERVSSILMVINEIRRIKHRIGINHQQVSVCIVEHSIELQNFKDVIETLAKCKINFGTPNIEINSWIEENVSGFTTYFQQDVYKSKVMDRAALSDRRNKLQIKLNKLLDISKNEGYQKNAPLKVKKSHCDQIESLKKEIEKLEVNN</sequence>
<dbReference type="Gene3D" id="3.90.740.10">
    <property type="entry name" value="Valyl/Leucyl/Isoleucyl-tRNA synthetase, editing domain"/>
    <property type="match status" value="1"/>
</dbReference>
<evidence type="ECO:0000313" key="17">
    <source>
        <dbReference type="Proteomes" id="UP001152798"/>
    </source>
</evidence>
<dbReference type="GO" id="GO:0002161">
    <property type="term" value="F:aminoacyl-tRNA deacylase activity"/>
    <property type="evidence" value="ECO:0007669"/>
    <property type="project" value="InterPro"/>
</dbReference>
<dbReference type="FunFam" id="3.40.50.620:FF:000020">
    <property type="entry name" value="Valine--tRNA ligase, mitochondrial"/>
    <property type="match status" value="1"/>
</dbReference>
<evidence type="ECO:0000256" key="4">
    <source>
        <dbReference type="ARBA" id="ARBA00022490"/>
    </source>
</evidence>
<dbReference type="Gene3D" id="1.10.730.10">
    <property type="entry name" value="Isoleucyl-tRNA Synthetase, Domain 1"/>
    <property type="match status" value="1"/>
</dbReference>
<dbReference type="Pfam" id="PF00133">
    <property type="entry name" value="tRNA-synt_1"/>
    <property type="match status" value="1"/>
</dbReference>